<accession>A0ABR2IGR2</accession>
<evidence type="ECO:0000313" key="1">
    <source>
        <dbReference type="EMBL" id="KAK8862757.1"/>
    </source>
</evidence>
<keyword evidence="2" id="KW-1185">Reference proteome</keyword>
<name>A0ABR2IGR2_9PEZI</name>
<dbReference type="EMBL" id="JAPCWZ010000005">
    <property type="protein sequence ID" value="KAK8862757.1"/>
    <property type="molecule type" value="Genomic_DNA"/>
</dbReference>
<dbReference type="Proteomes" id="UP001390339">
    <property type="component" value="Unassembled WGS sequence"/>
</dbReference>
<sequence>MQGAFVFVETLDDLGSYFGLSGIGGIVVGAELGSGQVPAGYTGLEDRKHGKKRYRYPQEMGTWLAHDRTVVDFEATSSAERIVHQAQKGSPSSDNQKIRTKRGFHVRLSTLLCK</sequence>
<comment type="caution">
    <text evidence="1">The sequence shown here is derived from an EMBL/GenBank/DDBJ whole genome shotgun (WGS) entry which is preliminary data.</text>
</comment>
<proteinExistence type="predicted"/>
<organism evidence="1 2">
    <name type="scientific">Apiospora arundinis</name>
    <dbReference type="NCBI Taxonomy" id="335852"/>
    <lineage>
        <taxon>Eukaryota</taxon>
        <taxon>Fungi</taxon>
        <taxon>Dikarya</taxon>
        <taxon>Ascomycota</taxon>
        <taxon>Pezizomycotina</taxon>
        <taxon>Sordariomycetes</taxon>
        <taxon>Xylariomycetidae</taxon>
        <taxon>Amphisphaeriales</taxon>
        <taxon>Apiosporaceae</taxon>
        <taxon>Apiospora</taxon>
    </lineage>
</organism>
<reference evidence="1 2" key="1">
    <citation type="journal article" date="2024" name="IMA Fungus">
        <title>Apiospora arundinis, a panoply of carbohydrate-active enzymes and secondary metabolites.</title>
        <authorList>
            <person name="Sorensen T."/>
            <person name="Petersen C."/>
            <person name="Muurmann A.T."/>
            <person name="Christiansen J.V."/>
            <person name="Brundto M.L."/>
            <person name="Overgaard C.K."/>
            <person name="Boysen A.T."/>
            <person name="Wollenberg R.D."/>
            <person name="Larsen T.O."/>
            <person name="Sorensen J.L."/>
            <person name="Nielsen K.L."/>
            <person name="Sondergaard T.E."/>
        </authorList>
    </citation>
    <scope>NUCLEOTIDE SEQUENCE [LARGE SCALE GENOMIC DNA]</scope>
    <source>
        <strain evidence="1 2">AAU 773</strain>
    </source>
</reference>
<protein>
    <submittedName>
        <fullName evidence="1">Uncharacterized protein</fullName>
    </submittedName>
</protein>
<gene>
    <name evidence="1" type="ORF">PGQ11_008992</name>
</gene>
<evidence type="ECO:0000313" key="2">
    <source>
        <dbReference type="Proteomes" id="UP001390339"/>
    </source>
</evidence>